<dbReference type="GO" id="GO:0071949">
    <property type="term" value="F:FAD binding"/>
    <property type="evidence" value="ECO:0007669"/>
    <property type="project" value="InterPro"/>
</dbReference>
<protein>
    <submittedName>
        <fullName evidence="4">Para-nitrophenol 4-monooxygenase</fullName>
    </submittedName>
</protein>
<dbReference type="EMBL" id="ARYM01000004">
    <property type="protein sequence ID" value="KCZ99617.1"/>
    <property type="molecule type" value="Genomic_DNA"/>
</dbReference>
<dbReference type="InterPro" id="IPR036188">
    <property type="entry name" value="FAD/NAD-bd_sf"/>
</dbReference>
<dbReference type="OrthoDB" id="9791689at2"/>
<evidence type="ECO:0000259" key="3">
    <source>
        <dbReference type="Pfam" id="PF01494"/>
    </source>
</evidence>
<dbReference type="InterPro" id="IPR050631">
    <property type="entry name" value="PheA/TfdB_FAD_monoxygenase"/>
</dbReference>
<dbReference type="AlphaFoldDB" id="A0A062VB45"/>
<dbReference type="InterPro" id="IPR002938">
    <property type="entry name" value="FAD-bd"/>
</dbReference>
<dbReference type="PATRIC" id="fig|1280954.3.peg.909"/>
<dbReference type="PANTHER" id="PTHR43476">
    <property type="entry name" value="3-(3-HYDROXY-PHENYL)PROPIONATE/3-HYDROXYCINNAMIC ACID HYDROXYLASE"/>
    <property type="match status" value="1"/>
</dbReference>
<dbReference type="Proteomes" id="UP000027100">
    <property type="component" value="Unassembled WGS sequence"/>
</dbReference>
<dbReference type="RefSeq" id="WP_051612273.1">
    <property type="nucleotide sequence ID" value="NZ_ARYM01000004.1"/>
</dbReference>
<sequence>MPENVVVAGGGPVGLMIALGLARQGIQVDLFEAEAGIVYSPRAIGYAWPILHALKAHGLLDAMLAAGSVEQERCWRVHATGEQVVFDHSAIRNDTDTPFALTLGQDLLAGVLLERLQRQPTARVHWNSRVTAVDLQSDAACIRVEQPGGGTTIDCGWVVGADGGRSAVRRAMGLSLEGFSWDRRFVATDIYFDFGAHGWQSCYLIDPVYGAVVYKLNEPGLWRFTYSESATLPEADVLGRMPSFAKAALPGDGKYRLKHFSPYNMHQRTAPTYRRGRALLAGDAAHLTNPTSGFGLMGGLYDAFALIEALGATIAGDVDDSILDRYSEARRQVFLEVTSPVSIESLRLCFDSTNPQRLDWDIQLLRERIRDPARLRKLLWSPAALETPSLLNGTRYLSA</sequence>
<keyword evidence="2" id="KW-0520">NAD</keyword>
<dbReference type="PRINTS" id="PR00420">
    <property type="entry name" value="RNGMNOXGNASE"/>
</dbReference>
<dbReference type="PANTHER" id="PTHR43476:SF4">
    <property type="entry name" value="BLR0106 PROTEIN"/>
    <property type="match status" value="1"/>
</dbReference>
<evidence type="ECO:0000256" key="1">
    <source>
        <dbReference type="ARBA" id="ARBA00023002"/>
    </source>
</evidence>
<keyword evidence="5" id="KW-1185">Reference proteome</keyword>
<evidence type="ECO:0000256" key="2">
    <source>
        <dbReference type="ARBA" id="ARBA00023027"/>
    </source>
</evidence>
<dbReference type="Gene3D" id="3.50.50.60">
    <property type="entry name" value="FAD/NAD(P)-binding domain"/>
    <property type="match status" value="1"/>
</dbReference>
<dbReference type="SUPFAM" id="SSF51905">
    <property type="entry name" value="FAD/NAD(P)-binding domain"/>
    <property type="match status" value="1"/>
</dbReference>
<accession>A0A062VB45</accession>
<dbReference type="eggNOG" id="COG0654">
    <property type="taxonomic scope" value="Bacteria"/>
</dbReference>
<organism evidence="4 5">
    <name type="scientific">Hyphomonas polymorpha PS728</name>
    <dbReference type="NCBI Taxonomy" id="1280954"/>
    <lineage>
        <taxon>Bacteria</taxon>
        <taxon>Pseudomonadati</taxon>
        <taxon>Pseudomonadota</taxon>
        <taxon>Alphaproteobacteria</taxon>
        <taxon>Hyphomonadales</taxon>
        <taxon>Hyphomonadaceae</taxon>
        <taxon>Hyphomonas</taxon>
    </lineage>
</organism>
<evidence type="ECO:0000313" key="5">
    <source>
        <dbReference type="Proteomes" id="UP000027100"/>
    </source>
</evidence>
<feature type="domain" description="FAD-binding" evidence="3">
    <location>
        <begin position="4"/>
        <end position="336"/>
    </location>
</feature>
<name>A0A062VB45_9PROT</name>
<evidence type="ECO:0000313" key="4">
    <source>
        <dbReference type="EMBL" id="KCZ99617.1"/>
    </source>
</evidence>
<dbReference type="STRING" id="1280954.HPO_04490"/>
<dbReference type="GO" id="GO:0004497">
    <property type="term" value="F:monooxygenase activity"/>
    <property type="evidence" value="ECO:0007669"/>
    <property type="project" value="UniProtKB-KW"/>
</dbReference>
<dbReference type="Gene3D" id="3.30.70.2450">
    <property type="match status" value="1"/>
</dbReference>
<gene>
    <name evidence="4" type="ORF">HPO_04490</name>
</gene>
<comment type="caution">
    <text evidence="4">The sequence shown here is derived from an EMBL/GenBank/DDBJ whole genome shotgun (WGS) entry which is preliminary data.</text>
</comment>
<keyword evidence="1" id="KW-0560">Oxidoreductase</keyword>
<reference evidence="4 5" key="1">
    <citation type="journal article" date="2014" name="Antonie Van Leeuwenhoek">
        <title>Hyphomonas beringensis sp. nov. and Hyphomonas chukchiensis sp. nov., isolated from surface seawater of the Bering Sea and Chukchi Sea.</title>
        <authorList>
            <person name="Li C."/>
            <person name="Lai Q."/>
            <person name="Li G."/>
            <person name="Dong C."/>
            <person name="Wang J."/>
            <person name="Liao Y."/>
            <person name="Shao Z."/>
        </authorList>
    </citation>
    <scope>NUCLEOTIDE SEQUENCE [LARGE SCALE GENOMIC DNA]</scope>
    <source>
        <strain evidence="4 5">PS728</strain>
    </source>
</reference>
<keyword evidence="4" id="KW-0503">Monooxygenase</keyword>
<dbReference type="Pfam" id="PF01494">
    <property type="entry name" value="FAD_binding_3"/>
    <property type="match status" value="1"/>
</dbReference>
<proteinExistence type="predicted"/>